<proteinExistence type="predicted"/>
<feature type="transmembrane region" description="Helical" evidence="1">
    <location>
        <begin position="12"/>
        <end position="32"/>
    </location>
</feature>
<organism evidence="2 3">
    <name type="scientific">Coniella lustricola</name>
    <dbReference type="NCBI Taxonomy" id="2025994"/>
    <lineage>
        <taxon>Eukaryota</taxon>
        <taxon>Fungi</taxon>
        <taxon>Dikarya</taxon>
        <taxon>Ascomycota</taxon>
        <taxon>Pezizomycotina</taxon>
        <taxon>Sordariomycetes</taxon>
        <taxon>Sordariomycetidae</taxon>
        <taxon>Diaporthales</taxon>
        <taxon>Schizoparmaceae</taxon>
        <taxon>Coniella</taxon>
    </lineage>
</organism>
<keyword evidence="1" id="KW-1133">Transmembrane helix</keyword>
<evidence type="ECO:0000256" key="1">
    <source>
        <dbReference type="SAM" id="Phobius"/>
    </source>
</evidence>
<dbReference type="InParanoid" id="A0A2T3A7F7"/>
<dbReference type="EMBL" id="KZ678446">
    <property type="protein sequence ID" value="PSR84289.1"/>
    <property type="molecule type" value="Genomic_DNA"/>
</dbReference>
<protein>
    <submittedName>
        <fullName evidence="2">Uncharacterized protein</fullName>
    </submittedName>
</protein>
<evidence type="ECO:0000313" key="2">
    <source>
        <dbReference type="EMBL" id="PSR84289.1"/>
    </source>
</evidence>
<keyword evidence="3" id="KW-1185">Reference proteome</keyword>
<accession>A0A2T3A7F7</accession>
<sequence length="81" mass="9325">MSRPRTPSSRLACLVWSRLMFFLFFPFFPFLLSRRFDDDDVNCSDRQQLTALFTASINGWVLLERTSLVCGPSLDQESSLA</sequence>
<gene>
    <name evidence="2" type="ORF">BD289DRAFT_434521</name>
</gene>
<dbReference type="Proteomes" id="UP000241462">
    <property type="component" value="Unassembled WGS sequence"/>
</dbReference>
<name>A0A2T3A7F7_9PEZI</name>
<dbReference type="AlphaFoldDB" id="A0A2T3A7F7"/>
<evidence type="ECO:0000313" key="3">
    <source>
        <dbReference type="Proteomes" id="UP000241462"/>
    </source>
</evidence>
<reference evidence="2 3" key="1">
    <citation type="journal article" date="2018" name="Mycol. Prog.">
        <title>Coniella lustricola, a new species from submerged detritus.</title>
        <authorList>
            <person name="Raudabaugh D.B."/>
            <person name="Iturriaga T."/>
            <person name="Carver A."/>
            <person name="Mondo S."/>
            <person name="Pangilinan J."/>
            <person name="Lipzen A."/>
            <person name="He G."/>
            <person name="Amirebrahimi M."/>
            <person name="Grigoriev I.V."/>
            <person name="Miller A.N."/>
        </authorList>
    </citation>
    <scope>NUCLEOTIDE SEQUENCE [LARGE SCALE GENOMIC DNA]</scope>
    <source>
        <strain evidence="2 3">B22-T-1</strain>
    </source>
</reference>
<keyword evidence="1" id="KW-0812">Transmembrane</keyword>
<keyword evidence="1" id="KW-0472">Membrane</keyword>